<dbReference type="Proteomes" id="UP000004208">
    <property type="component" value="Unassembled WGS sequence"/>
</dbReference>
<proteinExistence type="predicted"/>
<evidence type="ECO:0000313" key="5">
    <source>
        <dbReference type="Proteomes" id="UP000004208"/>
    </source>
</evidence>
<dbReference type="InterPro" id="IPR046672">
    <property type="entry name" value="DUF6542"/>
</dbReference>
<dbReference type="HOGENOM" id="CLU_1097168_0_0_11"/>
<evidence type="ECO:0000256" key="1">
    <source>
        <dbReference type="SAM" id="MobiDB-lite"/>
    </source>
</evidence>
<evidence type="ECO:0000259" key="3">
    <source>
        <dbReference type="Pfam" id="PF20177"/>
    </source>
</evidence>
<gene>
    <name evidence="4" type="ORF">HMPREF0291_12007</name>
</gene>
<organism evidence="4 5">
    <name type="scientific">Corynebacterium genitalium ATCC 33030</name>
    <dbReference type="NCBI Taxonomy" id="585529"/>
    <lineage>
        <taxon>Bacteria</taxon>
        <taxon>Bacillati</taxon>
        <taxon>Actinomycetota</taxon>
        <taxon>Actinomycetes</taxon>
        <taxon>Mycobacteriales</taxon>
        <taxon>Corynebacteriaceae</taxon>
        <taxon>Corynebacterium</taxon>
    </lineage>
</organism>
<feature type="compositionally biased region" description="Basic and acidic residues" evidence="1">
    <location>
        <begin position="197"/>
        <end position="235"/>
    </location>
</feature>
<feature type="transmembrane region" description="Helical" evidence="2">
    <location>
        <begin position="32"/>
        <end position="49"/>
    </location>
</feature>
<dbReference type="EMBL" id="ACLJ02000003">
    <property type="protein sequence ID" value="EFK54350.1"/>
    <property type="molecule type" value="Genomic_DNA"/>
</dbReference>
<protein>
    <recommendedName>
        <fullName evidence="3">DUF6542 domain-containing protein</fullName>
    </recommendedName>
</protein>
<feature type="transmembrane region" description="Helical" evidence="2">
    <location>
        <begin position="7"/>
        <end position="26"/>
    </location>
</feature>
<dbReference type="Pfam" id="PF20177">
    <property type="entry name" value="DUF6542"/>
    <property type="match status" value="1"/>
</dbReference>
<accession>D7WDW9</accession>
<feature type="transmembrane region" description="Helical" evidence="2">
    <location>
        <begin position="54"/>
        <end position="75"/>
    </location>
</feature>
<dbReference type="eggNOG" id="ENOG5033MXV">
    <property type="taxonomic scope" value="Bacteria"/>
</dbReference>
<keyword evidence="2" id="KW-1133">Transmembrane helix</keyword>
<keyword evidence="5" id="KW-1185">Reference proteome</keyword>
<keyword evidence="2" id="KW-0812">Transmembrane</keyword>
<feature type="transmembrane region" description="Helical" evidence="2">
    <location>
        <begin position="95"/>
        <end position="120"/>
    </location>
</feature>
<sequence>MPGFSTGSGVGIIIAALVTGGLLSVYNEAIGWPFLALFAVASLVVVTFVNPRGLFLIVASIPLLYTLFLLVTGTLNAYFQLPEGQTSLGRTSALLILYPLVQFFPVMAMVTLGALVIALLRYQLLKRHNEEIRQQEQRQRRQASESNRRTRREATRSRERTTTPGKVTVEELLARSNEPSASRRPAQRLAPSNARSKGRDEPVQRSNARRSDGRDLRRVSAQDGRDSAWDSRDGGRGSSRRVSHRLREDLYED</sequence>
<reference evidence="4" key="1">
    <citation type="submission" date="2010-06" db="EMBL/GenBank/DDBJ databases">
        <authorList>
            <person name="Muzny D."/>
            <person name="Qin X."/>
            <person name="Buhay C."/>
            <person name="Dugan-Rocha S."/>
            <person name="Ding Y."/>
            <person name="Chen G."/>
            <person name="Hawes A."/>
            <person name="Holder M."/>
            <person name="Jhangiani S."/>
            <person name="Johnson A."/>
            <person name="Khan Z."/>
            <person name="Li Z."/>
            <person name="Liu W."/>
            <person name="Liu X."/>
            <person name="Perez L."/>
            <person name="Shen H."/>
            <person name="Wang Q."/>
            <person name="Watt J."/>
            <person name="Xi L."/>
            <person name="Xin Y."/>
            <person name="Zhou J."/>
            <person name="Deng J."/>
            <person name="Jiang H."/>
            <person name="Liu Y."/>
            <person name="Qu J."/>
            <person name="Song X.-Z."/>
            <person name="Zhang L."/>
            <person name="Villasana D."/>
            <person name="Johnson A."/>
            <person name="Liu J."/>
            <person name="Liyanage D."/>
            <person name="Lorensuhewa L."/>
            <person name="Robinson T."/>
            <person name="Song A."/>
            <person name="Song B.-B."/>
            <person name="Dinh H."/>
            <person name="Thornton R."/>
            <person name="Coyle M."/>
            <person name="Francisco L."/>
            <person name="Jackson L."/>
            <person name="Javaid M."/>
            <person name="Korchina V."/>
            <person name="Kovar C."/>
            <person name="Mata R."/>
            <person name="Mathew T."/>
            <person name="Ngo R."/>
            <person name="Nguyen L."/>
            <person name="Nguyen N."/>
            <person name="Okwuonu G."/>
            <person name="Ongeri F."/>
            <person name="Pham C."/>
            <person name="Simmons D."/>
            <person name="Wilczek-Boney K."/>
            <person name="Hale W."/>
            <person name="Jakkamsetti A."/>
            <person name="Pham P."/>
            <person name="Ruth R."/>
            <person name="San Lucas F."/>
            <person name="Warren J."/>
            <person name="Zhang J."/>
            <person name="Zhao Z."/>
            <person name="Zhou C."/>
            <person name="Zhu D."/>
            <person name="Lee S."/>
            <person name="Bess C."/>
            <person name="Blankenburg K."/>
            <person name="Forbes L."/>
            <person name="Fu Q."/>
            <person name="Gubbala S."/>
            <person name="Hirani K."/>
            <person name="Jayaseelan J.C."/>
            <person name="Lara F."/>
            <person name="Munidasa M."/>
            <person name="Palculict T."/>
            <person name="Patil S."/>
            <person name="Pu L.-L."/>
            <person name="Saada N."/>
            <person name="Tang L."/>
            <person name="Weissenberger G."/>
            <person name="Zhu Y."/>
            <person name="Hemphill L."/>
            <person name="Shang Y."/>
            <person name="Youmans B."/>
            <person name="Ayvaz T."/>
            <person name="Ross M."/>
            <person name="Santibanez J."/>
            <person name="Aqrawi P."/>
            <person name="Gross S."/>
            <person name="Joshi V."/>
            <person name="Fowler G."/>
            <person name="Nazareth L."/>
            <person name="Reid J."/>
            <person name="Worley K."/>
            <person name="Petrosino J."/>
            <person name="Highlander S."/>
            <person name="Gibbs R."/>
        </authorList>
    </citation>
    <scope>NUCLEOTIDE SEQUENCE [LARGE SCALE GENOMIC DNA]</scope>
    <source>
        <strain evidence="4">ATCC 33030</strain>
    </source>
</reference>
<name>D7WDW9_9CORY</name>
<evidence type="ECO:0000256" key="2">
    <source>
        <dbReference type="SAM" id="Phobius"/>
    </source>
</evidence>
<feature type="compositionally biased region" description="Basic and acidic residues" evidence="1">
    <location>
        <begin position="132"/>
        <end position="161"/>
    </location>
</feature>
<comment type="caution">
    <text evidence="4">The sequence shown here is derived from an EMBL/GenBank/DDBJ whole genome shotgun (WGS) entry which is preliminary data.</text>
</comment>
<dbReference type="STRING" id="585529.HMPREF0291_12007"/>
<feature type="domain" description="DUF6542" evidence="3">
    <location>
        <begin position="6"/>
        <end position="127"/>
    </location>
</feature>
<dbReference type="AlphaFoldDB" id="D7WDW9"/>
<keyword evidence="2" id="KW-0472">Membrane</keyword>
<evidence type="ECO:0000313" key="4">
    <source>
        <dbReference type="EMBL" id="EFK54350.1"/>
    </source>
</evidence>
<feature type="region of interest" description="Disordered" evidence="1">
    <location>
        <begin position="132"/>
        <end position="253"/>
    </location>
</feature>